<name>A0A0L0DJW3_THETB</name>
<feature type="domain" description="F-BAR" evidence="7">
    <location>
        <begin position="1"/>
        <end position="254"/>
    </location>
</feature>
<feature type="domain" description="Ras-GAP" evidence="6">
    <location>
        <begin position="549"/>
        <end position="744"/>
    </location>
</feature>
<dbReference type="InterPro" id="IPR000008">
    <property type="entry name" value="C2_dom"/>
</dbReference>
<feature type="compositionally biased region" description="Low complexity" evidence="4">
    <location>
        <begin position="993"/>
        <end position="1017"/>
    </location>
</feature>
<dbReference type="InterPro" id="IPR035892">
    <property type="entry name" value="C2_domain_sf"/>
</dbReference>
<evidence type="ECO:0000259" key="6">
    <source>
        <dbReference type="PROSITE" id="PS50018"/>
    </source>
</evidence>
<dbReference type="Pfam" id="PF00611">
    <property type="entry name" value="FCH"/>
    <property type="match status" value="1"/>
</dbReference>
<evidence type="ECO:0000256" key="1">
    <source>
        <dbReference type="ARBA" id="ARBA00022468"/>
    </source>
</evidence>
<dbReference type="PROSITE" id="PS50018">
    <property type="entry name" value="RAS_GTPASE_ACTIV_2"/>
    <property type="match status" value="1"/>
</dbReference>
<keyword evidence="1" id="KW-0343">GTPase activation</keyword>
<dbReference type="PROSITE" id="PS51741">
    <property type="entry name" value="F_BAR"/>
    <property type="match status" value="1"/>
</dbReference>
<feature type="compositionally biased region" description="Polar residues" evidence="4">
    <location>
        <begin position="952"/>
        <end position="963"/>
    </location>
</feature>
<dbReference type="InterPro" id="IPR001849">
    <property type="entry name" value="PH_domain"/>
</dbReference>
<dbReference type="GeneID" id="25566410"/>
<dbReference type="Gene3D" id="2.60.40.150">
    <property type="entry name" value="C2 domain"/>
    <property type="match status" value="1"/>
</dbReference>
<sequence>MALSRASDNVVEVFDRLSAFVAGGLNHSNELQSLLRERQAIEVKYYKALGKLYATHKTSSRDRPLSAAWVSTLKELKKNAAVHNELADGLGALASALAGTTTEFEKQSRTFVGEGSKSIKSLQSAYNAVKKAAGGADSTQAELADAVQAYKRAQANHKAKDKEVTKLERKVSNLEEKLSDSKLVLAEKEKASRTQQTMLLGLLDIFQETSNVFNRSFRAQYAELALSLERAAQSGYSLAHQMRTDIENINSRQELTSFVVEMADESDAASRVSVMSLVNPTVKGRLMLKESGEHASKFKEYFCVFMASQSRLYWFAHEAASEPVGSLLIPSGEDVVGALHASLYARPYALMVCGGETTLHLCAPSQHNYTAWLRALREATMGPSAREKLDRDGGFATSLEVTVGELKGLTKSGEYYSLLGFGDRVVARTSKTETTNKPLWGDKFAFEELPAGSSSLSIKVFKDKHTTKGDKFRGWASVELASIRPNTMTEAWYPFTAAASGEEVGRLRLKIKHTVLIVRPQDHYAALFQAIDADPARMVAFCEMVPAALRQVTAGHLLHVYHARGQVVPFLHKLIHHEISNTNDPGIIFRGNSLTTKALDHFMKMVGMEYLHATLGPVIADIYACKVSCEVDASLTPESNVRKAWKTLNGFISDAWNAIVHSADSCPAGMVSIFNAISRACASKWPEPEHANVRYIAVSGFLFLRFFVPAILTPKVFDFSSEQPSKTSARTLTLVAKTIQNLGNLVQFGKKEAFMADANPFIVENIEAFKTFIDSVSSLLANPSLVKVHVDADPIGQHAAALADLLVQHLDRLDESPLTQPIAAVFRSAPLSEPFLPDGIVLPPPPEGGPGVDDEALPPPPAGPPPPDSPEVLPPPPSCPPPPTSPPTSPPSLTIDAAASPAASGASPPERPPPLSPASAMMATAAPPPERPKRASTMPATAQPPVIRGRSTMPSGDAQSQSAVLAAELSQPRRGGGGAVTLARGVKPPKLPKPAAARPRRQSLSGALASSGDAGLPLPSPLEPPSSHAAPRRPPELKPPSTADL</sequence>
<dbReference type="Proteomes" id="UP000054408">
    <property type="component" value="Unassembled WGS sequence"/>
</dbReference>
<reference evidence="8 9" key="1">
    <citation type="submission" date="2010-05" db="EMBL/GenBank/DDBJ databases">
        <title>The Genome Sequence of Thecamonas trahens ATCC 50062.</title>
        <authorList>
            <consortium name="The Broad Institute Genome Sequencing Platform"/>
            <person name="Russ C."/>
            <person name="Cuomo C."/>
            <person name="Shea T."/>
            <person name="Young S.K."/>
            <person name="Zeng Q."/>
            <person name="Koehrsen M."/>
            <person name="Haas B."/>
            <person name="Borodovsky M."/>
            <person name="Guigo R."/>
            <person name="Alvarado L."/>
            <person name="Berlin A."/>
            <person name="Bochicchio J."/>
            <person name="Borenstein D."/>
            <person name="Chapman S."/>
            <person name="Chen Z."/>
            <person name="Freedman E."/>
            <person name="Gellesch M."/>
            <person name="Goldberg J."/>
            <person name="Griggs A."/>
            <person name="Gujja S."/>
            <person name="Heilman E."/>
            <person name="Heiman D."/>
            <person name="Hepburn T."/>
            <person name="Howarth C."/>
            <person name="Jen D."/>
            <person name="Larson L."/>
            <person name="Mehta T."/>
            <person name="Park D."/>
            <person name="Pearson M."/>
            <person name="Roberts A."/>
            <person name="Saif S."/>
            <person name="Shenoy N."/>
            <person name="Sisk P."/>
            <person name="Stolte C."/>
            <person name="Sykes S."/>
            <person name="Thomson T."/>
            <person name="Walk T."/>
            <person name="White J."/>
            <person name="Yandava C."/>
            <person name="Burger G."/>
            <person name="Gray M.W."/>
            <person name="Holland P.W.H."/>
            <person name="King N."/>
            <person name="Lang F.B.F."/>
            <person name="Roger A.J."/>
            <person name="Ruiz-Trillo I."/>
            <person name="Lander E."/>
            <person name="Nusbaum C."/>
        </authorList>
    </citation>
    <scope>NUCLEOTIDE SEQUENCE [LARGE SCALE GENOMIC DNA]</scope>
    <source>
        <strain evidence="8 9">ATCC 50062</strain>
    </source>
</reference>
<dbReference type="InterPro" id="IPR011993">
    <property type="entry name" value="PH-like_dom_sf"/>
</dbReference>
<dbReference type="Pfam" id="PF00616">
    <property type="entry name" value="RasGAP"/>
    <property type="match status" value="2"/>
</dbReference>
<dbReference type="InterPro" id="IPR027267">
    <property type="entry name" value="AH/BAR_dom_sf"/>
</dbReference>
<dbReference type="SUPFAM" id="SSF48350">
    <property type="entry name" value="GTPase activation domain, GAP"/>
    <property type="match status" value="1"/>
</dbReference>
<evidence type="ECO:0000256" key="2">
    <source>
        <dbReference type="PROSITE-ProRule" id="PRU01077"/>
    </source>
</evidence>
<keyword evidence="2 3" id="KW-0175">Coiled coil</keyword>
<evidence type="ECO:0000313" key="8">
    <source>
        <dbReference type="EMBL" id="KNC51598.1"/>
    </source>
</evidence>
<keyword evidence="9" id="KW-1185">Reference proteome</keyword>
<evidence type="ECO:0000256" key="3">
    <source>
        <dbReference type="SAM" id="Coils"/>
    </source>
</evidence>
<dbReference type="InterPro" id="IPR008936">
    <property type="entry name" value="Rho_GTPase_activation_prot"/>
</dbReference>
<feature type="compositionally biased region" description="Pro residues" evidence="4">
    <location>
        <begin position="857"/>
        <end position="890"/>
    </location>
</feature>
<dbReference type="InterPro" id="IPR039360">
    <property type="entry name" value="Ras_GTPase"/>
</dbReference>
<dbReference type="SUPFAM" id="SSF49562">
    <property type="entry name" value="C2 domain (Calcium/lipid-binding domain, CaLB)"/>
    <property type="match status" value="1"/>
</dbReference>
<feature type="compositionally biased region" description="Low complexity" evidence="4">
    <location>
        <begin position="897"/>
        <end position="908"/>
    </location>
</feature>
<evidence type="ECO:0000313" key="9">
    <source>
        <dbReference type="Proteomes" id="UP000054408"/>
    </source>
</evidence>
<dbReference type="Pfam" id="PF00168">
    <property type="entry name" value="C2"/>
    <property type="match status" value="1"/>
</dbReference>
<dbReference type="AlphaFoldDB" id="A0A0L0DJW3"/>
<dbReference type="Gene3D" id="2.30.29.30">
    <property type="entry name" value="Pleckstrin-homology domain (PH domain)/Phosphotyrosine-binding domain (PTB)"/>
    <property type="match status" value="1"/>
</dbReference>
<proteinExistence type="predicted"/>
<protein>
    <recommendedName>
        <fullName evidence="10">Ras GTPase-activating protein</fullName>
    </recommendedName>
</protein>
<evidence type="ECO:0008006" key="10">
    <source>
        <dbReference type="Google" id="ProtNLM"/>
    </source>
</evidence>
<dbReference type="Gene3D" id="1.10.506.10">
    <property type="entry name" value="GTPase Activation - p120gap, domain 1"/>
    <property type="match status" value="2"/>
</dbReference>
<dbReference type="SMART" id="SM00239">
    <property type="entry name" value="C2"/>
    <property type="match status" value="1"/>
</dbReference>
<dbReference type="PROSITE" id="PS50004">
    <property type="entry name" value="C2"/>
    <property type="match status" value="1"/>
</dbReference>
<accession>A0A0L0DJW3</accession>
<evidence type="ECO:0000259" key="5">
    <source>
        <dbReference type="PROSITE" id="PS50004"/>
    </source>
</evidence>
<dbReference type="GO" id="GO:0005096">
    <property type="term" value="F:GTPase activator activity"/>
    <property type="evidence" value="ECO:0007669"/>
    <property type="project" value="UniProtKB-KW"/>
</dbReference>
<dbReference type="Gene3D" id="1.20.1270.60">
    <property type="entry name" value="Arfaptin homology (AH) domain/BAR domain"/>
    <property type="match status" value="1"/>
</dbReference>
<dbReference type="InterPro" id="IPR001060">
    <property type="entry name" value="FCH_dom"/>
</dbReference>
<dbReference type="OrthoDB" id="775356at2759"/>
<dbReference type="SUPFAM" id="SSF103657">
    <property type="entry name" value="BAR/IMD domain-like"/>
    <property type="match status" value="1"/>
</dbReference>
<feature type="domain" description="C2" evidence="5">
    <location>
        <begin position="380"/>
        <end position="493"/>
    </location>
</feature>
<dbReference type="PANTHER" id="PTHR10194:SF60">
    <property type="entry name" value="RAS GTPASE-ACTIVATING PROTEIN RASKOL"/>
    <property type="match status" value="1"/>
</dbReference>
<evidence type="ECO:0000259" key="7">
    <source>
        <dbReference type="PROSITE" id="PS51741"/>
    </source>
</evidence>
<dbReference type="SMART" id="SM00323">
    <property type="entry name" value="RasGAP"/>
    <property type="match status" value="1"/>
</dbReference>
<dbReference type="STRING" id="461836.A0A0L0DJW3"/>
<dbReference type="RefSeq" id="XP_013755996.1">
    <property type="nucleotide sequence ID" value="XM_013900542.1"/>
</dbReference>
<dbReference type="eggNOG" id="KOG2059">
    <property type="taxonomic scope" value="Eukaryota"/>
</dbReference>
<feature type="coiled-coil region" evidence="3">
    <location>
        <begin position="136"/>
        <end position="191"/>
    </location>
</feature>
<dbReference type="InterPro" id="IPR001936">
    <property type="entry name" value="RasGAP_dom"/>
</dbReference>
<organism evidence="8 9">
    <name type="scientific">Thecamonas trahens ATCC 50062</name>
    <dbReference type="NCBI Taxonomy" id="461836"/>
    <lineage>
        <taxon>Eukaryota</taxon>
        <taxon>Apusozoa</taxon>
        <taxon>Apusomonadida</taxon>
        <taxon>Apusomonadidae</taxon>
        <taxon>Thecamonas</taxon>
    </lineage>
</organism>
<gene>
    <name evidence="8" type="ORF">AMSG_07506</name>
</gene>
<evidence type="ECO:0000256" key="4">
    <source>
        <dbReference type="SAM" id="MobiDB-lite"/>
    </source>
</evidence>
<dbReference type="InterPro" id="IPR031160">
    <property type="entry name" value="F_BAR_dom"/>
</dbReference>
<feature type="region of interest" description="Disordered" evidence="4">
    <location>
        <begin position="837"/>
        <end position="1045"/>
    </location>
</feature>
<dbReference type="SMART" id="SM00233">
    <property type="entry name" value="PH"/>
    <property type="match status" value="1"/>
</dbReference>
<dbReference type="SUPFAM" id="SSF50729">
    <property type="entry name" value="PH domain-like"/>
    <property type="match status" value="1"/>
</dbReference>
<dbReference type="EMBL" id="GL349468">
    <property type="protein sequence ID" value="KNC51598.1"/>
    <property type="molecule type" value="Genomic_DNA"/>
</dbReference>
<dbReference type="PANTHER" id="PTHR10194">
    <property type="entry name" value="RAS GTPASE-ACTIVATING PROTEINS"/>
    <property type="match status" value="1"/>
</dbReference>